<dbReference type="Pfam" id="PF00550">
    <property type="entry name" value="PP-binding"/>
    <property type="match status" value="1"/>
</dbReference>
<dbReference type="RefSeq" id="WP_041064288.1">
    <property type="nucleotide sequence ID" value="NZ_JXAL01000022.1"/>
</dbReference>
<dbReference type="SUPFAM" id="SSF47336">
    <property type="entry name" value="ACP-like"/>
    <property type="match status" value="1"/>
</dbReference>
<feature type="domain" description="Carrier" evidence="1">
    <location>
        <begin position="1"/>
        <end position="75"/>
    </location>
</feature>
<evidence type="ECO:0000259" key="1">
    <source>
        <dbReference type="PROSITE" id="PS50075"/>
    </source>
</evidence>
<gene>
    <name evidence="2" type="ORF">SD71_14035</name>
</gene>
<sequence length="85" mass="9672">MREHDFIAELTDLLEVEPSEFNDTYVLEENENWDSLAHVSVVAMIDEHFGLSLEYRDLRHCKTLGELLKLIEAKTASHAGVSTTP</sequence>
<accession>A0ABR5A2Z9</accession>
<protein>
    <recommendedName>
        <fullName evidence="1">Carrier domain-containing protein</fullName>
    </recommendedName>
</protein>
<keyword evidence="3" id="KW-1185">Reference proteome</keyword>
<name>A0ABR5A2Z9_9BACL</name>
<organism evidence="2 3">
    <name type="scientific">Cohnella kolymensis</name>
    <dbReference type="NCBI Taxonomy" id="1590652"/>
    <lineage>
        <taxon>Bacteria</taxon>
        <taxon>Bacillati</taxon>
        <taxon>Bacillota</taxon>
        <taxon>Bacilli</taxon>
        <taxon>Bacillales</taxon>
        <taxon>Paenibacillaceae</taxon>
        <taxon>Cohnella</taxon>
    </lineage>
</organism>
<proteinExistence type="predicted"/>
<dbReference type="PROSITE" id="PS50075">
    <property type="entry name" value="CARRIER"/>
    <property type="match status" value="1"/>
</dbReference>
<dbReference type="Gene3D" id="1.10.1200.10">
    <property type="entry name" value="ACP-like"/>
    <property type="match status" value="1"/>
</dbReference>
<dbReference type="EMBL" id="JXAL01000022">
    <property type="protein sequence ID" value="KIL35415.1"/>
    <property type="molecule type" value="Genomic_DNA"/>
</dbReference>
<evidence type="ECO:0000313" key="2">
    <source>
        <dbReference type="EMBL" id="KIL35415.1"/>
    </source>
</evidence>
<dbReference type="InterPro" id="IPR036736">
    <property type="entry name" value="ACP-like_sf"/>
</dbReference>
<dbReference type="Proteomes" id="UP000054526">
    <property type="component" value="Unassembled WGS sequence"/>
</dbReference>
<dbReference type="InterPro" id="IPR009081">
    <property type="entry name" value="PP-bd_ACP"/>
</dbReference>
<evidence type="ECO:0000313" key="3">
    <source>
        <dbReference type="Proteomes" id="UP000054526"/>
    </source>
</evidence>
<reference evidence="2 3" key="1">
    <citation type="submission" date="2014-12" db="EMBL/GenBank/DDBJ databases">
        <title>Draft genome sequence of Cohnella kolymensis strain B-2846.</title>
        <authorList>
            <person name="Karlyshev A.V."/>
            <person name="Kudryashova E.B."/>
        </authorList>
    </citation>
    <scope>NUCLEOTIDE SEQUENCE [LARGE SCALE GENOMIC DNA]</scope>
    <source>
        <strain evidence="2 3">VKM B-2846</strain>
    </source>
</reference>
<comment type="caution">
    <text evidence="2">The sequence shown here is derived from an EMBL/GenBank/DDBJ whole genome shotgun (WGS) entry which is preliminary data.</text>
</comment>